<evidence type="ECO:0000313" key="6">
    <source>
        <dbReference type="Proteomes" id="UP001287286"/>
    </source>
</evidence>
<comment type="caution">
    <text evidence="5">The sequence shown here is derived from an EMBL/GenBank/DDBJ whole genome shotgun (WGS) entry which is preliminary data.</text>
</comment>
<protein>
    <recommendedName>
        <fullName evidence="4">PDZ-like domain-containing protein</fullName>
    </recommendedName>
</protein>
<gene>
    <name evidence="5" type="ORF">Purlil1_13665</name>
</gene>
<dbReference type="Pfam" id="PF12812">
    <property type="entry name" value="PDZ_1"/>
    <property type="match status" value="2"/>
</dbReference>
<dbReference type="Proteomes" id="UP001287286">
    <property type="component" value="Unassembled WGS sequence"/>
</dbReference>
<feature type="domain" description="PDZ-like" evidence="4">
    <location>
        <begin position="678"/>
        <end position="754"/>
    </location>
</feature>
<dbReference type="CDD" id="cd06719">
    <property type="entry name" value="PDZ2-4_Nma111p-like"/>
    <property type="match status" value="1"/>
</dbReference>
<keyword evidence="6" id="KW-1185">Reference proteome</keyword>
<keyword evidence="1" id="KW-0053">Apoptosis</keyword>
<dbReference type="InterPro" id="IPR009003">
    <property type="entry name" value="Peptidase_S1_PA"/>
</dbReference>
<evidence type="ECO:0000259" key="4">
    <source>
        <dbReference type="Pfam" id="PF12812"/>
    </source>
</evidence>
<dbReference type="EMBL" id="JAWRVI010000272">
    <property type="protein sequence ID" value="KAK4069646.1"/>
    <property type="molecule type" value="Genomic_DNA"/>
</dbReference>
<accession>A0ABR0BDG9</accession>
<dbReference type="PANTHER" id="PTHR46366:SF8">
    <property type="entry name" value="PRO-APOPTOTIC SERINE PROTEASE NMA111"/>
    <property type="match status" value="1"/>
</dbReference>
<evidence type="ECO:0000256" key="3">
    <source>
        <dbReference type="SAM" id="MobiDB-lite"/>
    </source>
</evidence>
<feature type="compositionally biased region" description="Polar residues" evidence="3">
    <location>
        <begin position="1077"/>
        <end position="1088"/>
    </location>
</feature>
<evidence type="ECO:0000313" key="5">
    <source>
        <dbReference type="EMBL" id="KAK4069646.1"/>
    </source>
</evidence>
<dbReference type="InterPro" id="IPR036034">
    <property type="entry name" value="PDZ_sf"/>
</dbReference>
<dbReference type="PANTHER" id="PTHR46366">
    <property type="entry name" value="PRO-APOPTOTIC SERINE PROTEASE NMA111"/>
    <property type="match status" value="1"/>
</dbReference>
<sequence>MYSSQAGLDVMLLSNDDGGHTSVHSGIVSGMDWNVPQYGPGKTDMNTFYGGVRLGAKGGSSGSPVVTRTNGAVIGLVTGGRPGTFSCDFLPLDKPLRALGCIRDGKAINRGDIHCQFLLYSFADCRERGLDPDTELVTREACPGCSGMLVASFVVPRGFSDGKVLEGDIVLSINGNPVTDFIQLGDVLDANVGKDLTLRLRRGRSTIVAHVNVDDLDRITPKRFITVAGATFQDLSYQLARGFGVPVTGVHVSSAEGSFEFDNFWNGWILDTLDNKKVPTLDAFMNIMRRIPDQSSVLATYWNLRDKKKLRTSIIVDRRWGREMKLAVRNDGTGLWDFRTIGPNLRSLPSIRQSASVVGLPQFPGLVESFVYVACNLPCLLDGFPRKRTKGVGLVIDADRGYVLVARPVVPHGLGGITVVIANRIIVPASIVFMHPLHGYVIVKYDPSLVGAYVHTAVLAAEPLRRGDEPMFFGFTPAGAIRYHATTVIDSELLTVSIRPESPRTRVANATAVLVDSSLAPTCNSGVLLDPDGTVRALWLSLFGDSGGGFENFALDASVIRPIVSAVREKRTSALRMPPILLAQEGALMSRQLGISEHWAKEMNEEGRTQFYVVSGTMLYEGSHKGLLEGDLILTIDGKLCTRASHLDLTFKRALSARVVRHSKEIDVRVKTYPLQDLETYRVISFCGALLQRPHLSARQQLSELPSEVYVSCTEPGSPAQQQDLSATTFITHVDNTSTHDLDSFIAATSSIPNDTSTHMAWPLARPLLTVLAGILLRTMTLDGRRGAISIRKNDHYYPAQEWSRYHSGEWQHKWGLEKLRRRWHRRRHRAKSIEADIHNDLGRAFHLYDPSPNVAGHVLQNGGACDRPVNPAARTPSANHPSHFPPCDVRRIRHQFLGNKPCSSHHVPGHSRLGRTLCGVLLGRPAKFFGHPHESATQSQVLGNRRVSSPTRGQIQWFPDIICPSGAYLLCQYTQTAPILGEAASEVEFDSTAMRQLANSRGKSHGWALPFFPSRVSEKVQQLEGLFYNEVFDSIPELNGLHKQPSWGPSVIRIDDEGPAEVLEGTVVVNVILPSQDSGRSANNNPESIGECDSGRGALGIADSHPRPQERVHTATSTTPIDGPLQAHQNLDGNVGDIIILNSQNELLYRKHRALYLLAFVYVRERGATRTV</sequence>
<dbReference type="InterPro" id="IPR025926">
    <property type="entry name" value="PDZ-like_dom"/>
</dbReference>
<dbReference type="SUPFAM" id="SSF50494">
    <property type="entry name" value="Trypsin-like serine proteases"/>
    <property type="match status" value="2"/>
</dbReference>
<feature type="domain" description="PDZ-like" evidence="4">
    <location>
        <begin position="219"/>
        <end position="294"/>
    </location>
</feature>
<evidence type="ECO:0000256" key="2">
    <source>
        <dbReference type="ARBA" id="ARBA00022737"/>
    </source>
</evidence>
<keyword evidence="2" id="KW-0677">Repeat</keyword>
<reference evidence="5 6" key="1">
    <citation type="journal article" date="2024" name="Microbiol. Resour. Announc.">
        <title>Genome annotations for the ascomycete fungi Trichoderma harzianum, Trichoderma aggressivum, and Purpureocillium lilacinum.</title>
        <authorList>
            <person name="Beijen E.P.W."/>
            <person name="Ohm R.A."/>
        </authorList>
    </citation>
    <scope>NUCLEOTIDE SEQUENCE [LARGE SCALE GENOMIC DNA]</scope>
    <source>
        <strain evidence="5 6">CBS 150709</strain>
    </source>
</reference>
<organism evidence="5 6">
    <name type="scientific">Purpureocillium lilacinum</name>
    <name type="common">Paecilomyces lilacinus</name>
    <dbReference type="NCBI Taxonomy" id="33203"/>
    <lineage>
        <taxon>Eukaryota</taxon>
        <taxon>Fungi</taxon>
        <taxon>Dikarya</taxon>
        <taxon>Ascomycota</taxon>
        <taxon>Pezizomycotina</taxon>
        <taxon>Sordariomycetes</taxon>
        <taxon>Hypocreomycetidae</taxon>
        <taxon>Hypocreales</taxon>
        <taxon>Ophiocordycipitaceae</taxon>
        <taxon>Purpureocillium</taxon>
    </lineage>
</organism>
<proteinExistence type="predicted"/>
<dbReference type="Gene3D" id="2.30.42.10">
    <property type="match status" value="1"/>
</dbReference>
<feature type="region of interest" description="Disordered" evidence="3">
    <location>
        <begin position="1077"/>
        <end position="1125"/>
    </location>
</feature>
<feature type="compositionally biased region" description="Basic and acidic residues" evidence="3">
    <location>
        <begin position="1105"/>
        <end position="1114"/>
    </location>
</feature>
<evidence type="ECO:0000256" key="1">
    <source>
        <dbReference type="ARBA" id="ARBA00022703"/>
    </source>
</evidence>
<dbReference type="SUPFAM" id="SSF50156">
    <property type="entry name" value="PDZ domain-like"/>
    <property type="match status" value="2"/>
</dbReference>
<dbReference type="Gene3D" id="2.40.10.120">
    <property type="match status" value="1"/>
</dbReference>
<name>A0ABR0BDG9_PURLI</name>